<feature type="transmembrane region" description="Helical" evidence="7">
    <location>
        <begin position="101"/>
        <end position="123"/>
    </location>
</feature>
<gene>
    <name evidence="9" type="ORF">GU90_13320</name>
</gene>
<name>A0A073AVV6_9PSEU</name>
<dbReference type="Proteomes" id="UP000031419">
    <property type="component" value="Unassembled WGS sequence"/>
</dbReference>
<dbReference type="Gene3D" id="1.10.3720.10">
    <property type="entry name" value="MetI-like"/>
    <property type="match status" value="1"/>
</dbReference>
<comment type="similarity">
    <text evidence="7">Belongs to the binding-protein-dependent transport system permease family.</text>
</comment>
<dbReference type="SUPFAM" id="SSF161098">
    <property type="entry name" value="MetI-like"/>
    <property type="match status" value="1"/>
</dbReference>
<sequence>MNSRSGVALGSVLLGGPLLVALIGPLVAGSTRSSYPPLLPPSAQHPLGTDVLGRDVLALVLTGGTSVVVLAVAALVLSYSVGVLLALAVVGQRRRWVDEGLLRLLDVVLALPGLLVLLVLAAADRNGPVPLVLAVAVLQVPPVVRLTRSAALEPACRTVVEAMLQQGEPWWRVHIVHTGRSVLGPVLVDAGHRLNVVLGLLASANFLGIGLAPDTSDWAVHIERNREALFLQPAAVLVPCALLASLCVGINLVVDSALAGREVK</sequence>
<evidence type="ECO:0000256" key="2">
    <source>
        <dbReference type="ARBA" id="ARBA00022448"/>
    </source>
</evidence>
<organism evidence="9 10">
    <name type="scientific">Saccharopolyspora rectivirgula</name>
    <dbReference type="NCBI Taxonomy" id="28042"/>
    <lineage>
        <taxon>Bacteria</taxon>
        <taxon>Bacillati</taxon>
        <taxon>Actinomycetota</taxon>
        <taxon>Actinomycetes</taxon>
        <taxon>Pseudonocardiales</taxon>
        <taxon>Pseudonocardiaceae</taxon>
        <taxon>Saccharopolyspora</taxon>
    </lineage>
</organism>
<evidence type="ECO:0000256" key="3">
    <source>
        <dbReference type="ARBA" id="ARBA00022475"/>
    </source>
</evidence>
<dbReference type="eggNOG" id="COG1173">
    <property type="taxonomic scope" value="Bacteria"/>
</dbReference>
<keyword evidence="5 7" id="KW-1133">Transmembrane helix</keyword>
<evidence type="ECO:0000256" key="7">
    <source>
        <dbReference type="RuleBase" id="RU363032"/>
    </source>
</evidence>
<evidence type="ECO:0000256" key="5">
    <source>
        <dbReference type="ARBA" id="ARBA00022989"/>
    </source>
</evidence>
<feature type="transmembrane region" description="Helical" evidence="7">
    <location>
        <begin position="56"/>
        <end position="89"/>
    </location>
</feature>
<dbReference type="PANTHER" id="PTHR43386">
    <property type="entry name" value="OLIGOPEPTIDE TRANSPORT SYSTEM PERMEASE PROTEIN APPC"/>
    <property type="match status" value="1"/>
</dbReference>
<keyword evidence="3" id="KW-1003">Cell membrane</keyword>
<dbReference type="STRING" id="28042.GU90_13320"/>
<dbReference type="Pfam" id="PF00528">
    <property type="entry name" value="BPD_transp_1"/>
    <property type="match status" value="1"/>
</dbReference>
<keyword evidence="2 7" id="KW-0813">Transport</keyword>
<dbReference type="GO" id="GO:0005886">
    <property type="term" value="C:plasma membrane"/>
    <property type="evidence" value="ECO:0007669"/>
    <property type="project" value="UniProtKB-SubCell"/>
</dbReference>
<evidence type="ECO:0000313" key="10">
    <source>
        <dbReference type="Proteomes" id="UP000031419"/>
    </source>
</evidence>
<comment type="caution">
    <text evidence="9">The sequence shown here is derived from an EMBL/GenBank/DDBJ whole genome shotgun (WGS) entry which is preliminary data.</text>
</comment>
<evidence type="ECO:0000256" key="4">
    <source>
        <dbReference type="ARBA" id="ARBA00022692"/>
    </source>
</evidence>
<dbReference type="PROSITE" id="PS50928">
    <property type="entry name" value="ABC_TM1"/>
    <property type="match status" value="1"/>
</dbReference>
<keyword evidence="4 7" id="KW-0812">Transmembrane</keyword>
<dbReference type="CDD" id="cd06261">
    <property type="entry name" value="TM_PBP2"/>
    <property type="match status" value="1"/>
</dbReference>
<accession>A0A073AVV6</accession>
<dbReference type="InterPro" id="IPR050366">
    <property type="entry name" value="BP-dependent_transpt_permease"/>
</dbReference>
<keyword evidence="6 7" id="KW-0472">Membrane</keyword>
<feature type="domain" description="ABC transmembrane type-1" evidence="8">
    <location>
        <begin position="64"/>
        <end position="254"/>
    </location>
</feature>
<protein>
    <submittedName>
        <fullName evidence="9">ABC transporter permease</fullName>
    </submittedName>
</protein>
<proteinExistence type="inferred from homology"/>
<keyword evidence="10" id="KW-1185">Reference proteome</keyword>
<evidence type="ECO:0000313" key="9">
    <source>
        <dbReference type="EMBL" id="KEI43943.1"/>
    </source>
</evidence>
<comment type="subcellular location">
    <subcellularLocation>
        <location evidence="1 7">Cell membrane</location>
        <topology evidence="1 7">Multi-pass membrane protein</topology>
    </subcellularLocation>
</comment>
<dbReference type="PANTHER" id="PTHR43386:SF25">
    <property type="entry name" value="PEPTIDE ABC TRANSPORTER PERMEASE PROTEIN"/>
    <property type="match status" value="1"/>
</dbReference>
<dbReference type="GO" id="GO:0055085">
    <property type="term" value="P:transmembrane transport"/>
    <property type="evidence" value="ECO:0007669"/>
    <property type="project" value="InterPro"/>
</dbReference>
<feature type="transmembrane region" description="Helical" evidence="7">
    <location>
        <begin position="233"/>
        <end position="254"/>
    </location>
</feature>
<dbReference type="RefSeq" id="WP_029720229.1">
    <property type="nucleotide sequence ID" value="NZ_JAJUIW010000034.1"/>
</dbReference>
<reference evidence="9 10" key="1">
    <citation type="submission" date="2014-06" db="EMBL/GenBank/DDBJ databases">
        <title>Saccharopolyspora rectivirgula DSM-43113 Genome sequencing.</title>
        <authorList>
            <person name="Barrera C."/>
            <person name="Millon L."/>
            <person name="Rognon B."/>
            <person name="Zaugg C."/>
            <person name="Monod M."/>
        </authorList>
    </citation>
    <scope>NUCLEOTIDE SEQUENCE [LARGE SCALE GENOMIC DNA]</scope>
    <source>
        <strain evidence="9 10">DSM 43113</strain>
    </source>
</reference>
<evidence type="ECO:0000256" key="1">
    <source>
        <dbReference type="ARBA" id="ARBA00004651"/>
    </source>
</evidence>
<dbReference type="InterPro" id="IPR000515">
    <property type="entry name" value="MetI-like"/>
</dbReference>
<evidence type="ECO:0000256" key="6">
    <source>
        <dbReference type="ARBA" id="ARBA00023136"/>
    </source>
</evidence>
<dbReference type="AlphaFoldDB" id="A0A073AVV6"/>
<dbReference type="InterPro" id="IPR035906">
    <property type="entry name" value="MetI-like_sf"/>
</dbReference>
<evidence type="ECO:0000259" key="8">
    <source>
        <dbReference type="PROSITE" id="PS50928"/>
    </source>
</evidence>
<dbReference type="EMBL" id="JNVU01000031">
    <property type="protein sequence ID" value="KEI43943.1"/>
    <property type="molecule type" value="Genomic_DNA"/>
</dbReference>